<name>A0A382FCJ1_9ZZZZ</name>
<sequence length="43" mass="5003">MTQVKQSRILIVDDTLDNIQRLSIVMRQQNYLVNVAQSDRDAL</sequence>
<evidence type="ECO:0000313" key="2">
    <source>
        <dbReference type="EMBL" id="SVB60395.1"/>
    </source>
</evidence>
<proteinExistence type="predicted"/>
<dbReference type="InterPro" id="IPR001789">
    <property type="entry name" value="Sig_transdc_resp-reg_receiver"/>
</dbReference>
<protein>
    <recommendedName>
        <fullName evidence="1">Response regulatory domain-containing protein</fullName>
    </recommendedName>
</protein>
<gene>
    <name evidence="2" type="ORF">METZ01_LOCUS213249</name>
</gene>
<dbReference type="SUPFAM" id="SSF52172">
    <property type="entry name" value="CheY-like"/>
    <property type="match status" value="1"/>
</dbReference>
<dbReference type="GO" id="GO:0000160">
    <property type="term" value="P:phosphorelay signal transduction system"/>
    <property type="evidence" value="ECO:0007669"/>
    <property type="project" value="InterPro"/>
</dbReference>
<dbReference type="InterPro" id="IPR011006">
    <property type="entry name" value="CheY-like_superfamily"/>
</dbReference>
<feature type="domain" description="Response regulatory" evidence="1">
    <location>
        <begin position="8"/>
        <end position="43"/>
    </location>
</feature>
<evidence type="ECO:0000259" key="1">
    <source>
        <dbReference type="PROSITE" id="PS50110"/>
    </source>
</evidence>
<organism evidence="2">
    <name type="scientific">marine metagenome</name>
    <dbReference type="NCBI Taxonomy" id="408172"/>
    <lineage>
        <taxon>unclassified sequences</taxon>
        <taxon>metagenomes</taxon>
        <taxon>ecological metagenomes</taxon>
    </lineage>
</organism>
<feature type="non-terminal residue" evidence="2">
    <location>
        <position position="43"/>
    </location>
</feature>
<dbReference type="AlphaFoldDB" id="A0A382FCJ1"/>
<dbReference type="Gene3D" id="3.40.50.2300">
    <property type="match status" value="1"/>
</dbReference>
<accession>A0A382FCJ1</accession>
<dbReference type="EMBL" id="UINC01049072">
    <property type="protein sequence ID" value="SVB60395.1"/>
    <property type="molecule type" value="Genomic_DNA"/>
</dbReference>
<reference evidence="2" key="1">
    <citation type="submission" date="2018-05" db="EMBL/GenBank/DDBJ databases">
        <authorList>
            <person name="Lanie J.A."/>
            <person name="Ng W.-L."/>
            <person name="Kazmierczak K.M."/>
            <person name="Andrzejewski T.M."/>
            <person name="Davidsen T.M."/>
            <person name="Wayne K.J."/>
            <person name="Tettelin H."/>
            <person name="Glass J.I."/>
            <person name="Rusch D."/>
            <person name="Podicherti R."/>
            <person name="Tsui H.-C.T."/>
            <person name="Winkler M.E."/>
        </authorList>
    </citation>
    <scope>NUCLEOTIDE SEQUENCE</scope>
</reference>
<dbReference type="PROSITE" id="PS50110">
    <property type="entry name" value="RESPONSE_REGULATORY"/>
    <property type="match status" value="1"/>
</dbReference>